<organism evidence="2 3">
    <name type="scientific">Austropuccinia psidii MF-1</name>
    <dbReference type="NCBI Taxonomy" id="1389203"/>
    <lineage>
        <taxon>Eukaryota</taxon>
        <taxon>Fungi</taxon>
        <taxon>Dikarya</taxon>
        <taxon>Basidiomycota</taxon>
        <taxon>Pucciniomycotina</taxon>
        <taxon>Pucciniomycetes</taxon>
        <taxon>Pucciniales</taxon>
        <taxon>Sphaerophragmiaceae</taxon>
        <taxon>Austropuccinia</taxon>
    </lineage>
</organism>
<gene>
    <name evidence="2" type="ORF">O181_018137</name>
</gene>
<feature type="region of interest" description="Disordered" evidence="1">
    <location>
        <begin position="38"/>
        <end position="77"/>
    </location>
</feature>
<feature type="compositionally biased region" description="Acidic residues" evidence="1">
    <location>
        <begin position="40"/>
        <end position="60"/>
    </location>
</feature>
<sequence>MEGAETSRKEGRGPRRLNSFLGVVCDFTGISRTTLKGLVEDDARDEENYAEEEEYEDTEVVPDSVGESKDTGRPTLA</sequence>
<protein>
    <submittedName>
        <fullName evidence="2">Uncharacterized protein</fullName>
    </submittedName>
</protein>
<reference evidence="2" key="1">
    <citation type="submission" date="2021-03" db="EMBL/GenBank/DDBJ databases">
        <title>Draft genome sequence of rust myrtle Austropuccinia psidii MF-1, a brazilian biotype.</title>
        <authorList>
            <person name="Quecine M.C."/>
            <person name="Pachon D.M.R."/>
            <person name="Bonatelli M.L."/>
            <person name="Correr F.H."/>
            <person name="Franceschini L.M."/>
            <person name="Leite T.F."/>
            <person name="Margarido G.R.A."/>
            <person name="Almeida C.A."/>
            <person name="Ferrarezi J.A."/>
            <person name="Labate C.A."/>
        </authorList>
    </citation>
    <scope>NUCLEOTIDE SEQUENCE</scope>
    <source>
        <strain evidence="2">MF-1</strain>
    </source>
</reference>
<dbReference type="AlphaFoldDB" id="A0A9Q3GT82"/>
<evidence type="ECO:0000313" key="2">
    <source>
        <dbReference type="EMBL" id="MBW0478422.1"/>
    </source>
</evidence>
<proteinExistence type="predicted"/>
<feature type="compositionally biased region" description="Basic and acidic residues" evidence="1">
    <location>
        <begin position="66"/>
        <end position="77"/>
    </location>
</feature>
<keyword evidence="3" id="KW-1185">Reference proteome</keyword>
<comment type="caution">
    <text evidence="2">The sequence shown here is derived from an EMBL/GenBank/DDBJ whole genome shotgun (WGS) entry which is preliminary data.</text>
</comment>
<dbReference type="EMBL" id="AVOT02005180">
    <property type="protein sequence ID" value="MBW0478422.1"/>
    <property type="molecule type" value="Genomic_DNA"/>
</dbReference>
<name>A0A9Q3GT82_9BASI</name>
<dbReference type="Proteomes" id="UP000765509">
    <property type="component" value="Unassembled WGS sequence"/>
</dbReference>
<evidence type="ECO:0000256" key="1">
    <source>
        <dbReference type="SAM" id="MobiDB-lite"/>
    </source>
</evidence>
<evidence type="ECO:0000313" key="3">
    <source>
        <dbReference type="Proteomes" id="UP000765509"/>
    </source>
</evidence>
<accession>A0A9Q3GT82</accession>